<comment type="subcellular location">
    <subcellularLocation>
        <location evidence="1">Nucleus</location>
    </subcellularLocation>
</comment>
<dbReference type="Pfam" id="PF12333">
    <property type="entry name" value="Ipi1_N"/>
    <property type="match status" value="1"/>
</dbReference>
<evidence type="ECO:0000256" key="1">
    <source>
        <dbReference type="ARBA" id="ARBA00004123"/>
    </source>
</evidence>
<evidence type="ECO:0000313" key="5">
    <source>
        <dbReference type="EMBL" id="RZF47262.1"/>
    </source>
</evidence>
<dbReference type="SUPFAM" id="SSF48371">
    <property type="entry name" value="ARM repeat"/>
    <property type="match status" value="1"/>
</dbReference>
<feature type="domain" description="Pre-rRNA-processing protein Ipi1 N-terminal" evidence="4">
    <location>
        <begin position="137"/>
        <end position="230"/>
    </location>
</feature>
<name>A0A482XN60_LAOST</name>
<comment type="caution">
    <text evidence="5">The sequence shown here is derived from an EMBL/GenBank/DDBJ whole genome shotgun (WGS) entry which is preliminary data.</text>
</comment>
<dbReference type="EMBL" id="QKKF02004629">
    <property type="protein sequence ID" value="RZF47262.1"/>
    <property type="molecule type" value="Genomic_DNA"/>
</dbReference>
<proteinExistence type="inferred from homology"/>
<dbReference type="PANTHER" id="PTHR16056">
    <property type="entry name" value="REGULATOR OF MICROTUBULE DYNAMICS PROTEIN"/>
    <property type="match status" value="1"/>
</dbReference>
<keyword evidence="3" id="KW-0539">Nucleus</keyword>
<evidence type="ECO:0000256" key="2">
    <source>
        <dbReference type="ARBA" id="ARBA00006427"/>
    </source>
</evidence>
<dbReference type="FunCoup" id="A0A482XN60">
    <property type="interactions" value="544"/>
</dbReference>
<dbReference type="InParanoid" id="A0A482XN60"/>
<accession>A0A482XN60</accession>
<dbReference type="GO" id="GO:0071339">
    <property type="term" value="C:MLL1 complex"/>
    <property type="evidence" value="ECO:0007669"/>
    <property type="project" value="TreeGrafter"/>
</dbReference>
<dbReference type="STRING" id="195883.A0A482XN60"/>
<keyword evidence="6" id="KW-1185">Reference proteome</keyword>
<evidence type="ECO:0000313" key="6">
    <source>
        <dbReference type="Proteomes" id="UP000291343"/>
    </source>
</evidence>
<organism evidence="5 6">
    <name type="scientific">Laodelphax striatellus</name>
    <name type="common">Small brown planthopper</name>
    <name type="synonym">Delphax striatella</name>
    <dbReference type="NCBI Taxonomy" id="195883"/>
    <lineage>
        <taxon>Eukaryota</taxon>
        <taxon>Metazoa</taxon>
        <taxon>Ecdysozoa</taxon>
        <taxon>Arthropoda</taxon>
        <taxon>Hexapoda</taxon>
        <taxon>Insecta</taxon>
        <taxon>Pterygota</taxon>
        <taxon>Neoptera</taxon>
        <taxon>Paraneoptera</taxon>
        <taxon>Hemiptera</taxon>
        <taxon>Auchenorrhyncha</taxon>
        <taxon>Fulgoroidea</taxon>
        <taxon>Delphacidae</taxon>
        <taxon>Criomorphinae</taxon>
        <taxon>Laodelphax</taxon>
    </lineage>
</organism>
<dbReference type="AlphaFoldDB" id="A0A482XN60"/>
<dbReference type="SMR" id="A0A482XN60"/>
<sequence length="662" mass="75371">MVKTSHKRFMKKEKNKVKLKGQRLLPKGQNVTNTNFKVKKIVIKEQLKAADNSELLSKKKLNVKELVSRLTHHNVSMRREALLGLKQTAELCTAEAFVRYLPTMLESAASLVIDRDSDVRADSLKLLRAVLAKVSLEQITPLFSILSSFLVCAMTHIDISIREDSLKLLDIMLNECGPLVAARADELLPRFIDLISQNSGGVRTLSLHMGGKLTVGKWRAQVLYRLWKLLSSLQKKPNNANKSEAGCQVVQWNDDVHLYVPLYSDMKLQSCNEMLNFDRKTGASKSSATTKIQDYMEKLIPLLLDTFTEVAPLKSKDNNSKDDIDPHDISSEATILLQCIVDIILLLLDLLRDSNNASVDWFSETYSTILKRRLIMKRYPYKCSQLRLKQVNKKQAKEVSALLKVVEGTQQADGLCLLQNLGLSRLILLTLKNDNDRISVVKYLISCLRNCSSLNEEHSRMLKSCLEAACATDSNKEVRSLLETVASLAEKYKVPDRPFSRMLFDFLSDIALHYKYSYLHDSVAFKNWLSNLPELLTLPTVEAKTVKRITMIATRNSNSFVEGLDGFIESILDNVVPIKIISAHDELEVEQCRREMINLLYWVKDWDEDMIDNLQKAVNNCYFGEQLTSHLMNLLTLKASKEPDGQFSNLIRKEEWKSLLRL</sequence>
<dbReference type="Proteomes" id="UP000291343">
    <property type="component" value="Unassembled WGS sequence"/>
</dbReference>
<dbReference type="InterPro" id="IPR011989">
    <property type="entry name" value="ARM-like"/>
</dbReference>
<evidence type="ECO:0000256" key="3">
    <source>
        <dbReference type="ARBA" id="ARBA00023242"/>
    </source>
</evidence>
<gene>
    <name evidence="5" type="ORF">LSTR_LSTR004971</name>
</gene>
<dbReference type="InterPro" id="IPR024679">
    <property type="entry name" value="Ipi1_N"/>
</dbReference>
<dbReference type="OrthoDB" id="361362at2759"/>
<dbReference type="PANTHER" id="PTHR16056:SF2">
    <property type="entry name" value="TESTIS-EXPRESSED PROTEIN 10"/>
    <property type="match status" value="1"/>
</dbReference>
<evidence type="ECO:0000259" key="4">
    <source>
        <dbReference type="Pfam" id="PF12333"/>
    </source>
</evidence>
<comment type="similarity">
    <text evidence="2">Belongs to the IPI1/TEX10 family.</text>
</comment>
<protein>
    <recommendedName>
        <fullName evidence="4">Pre-rRNA-processing protein Ipi1 N-terminal domain-containing protein</fullName>
    </recommendedName>
</protein>
<dbReference type="InterPro" id="IPR016024">
    <property type="entry name" value="ARM-type_fold"/>
</dbReference>
<dbReference type="Gene3D" id="1.25.10.10">
    <property type="entry name" value="Leucine-rich Repeat Variant"/>
    <property type="match status" value="1"/>
</dbReference>
<reference evidence="5 6" key="1">
    <citation type="journal article" date="2017" name="Gigascience">
        <title>Genome sequence of the small brown planthopper, Laodelphax striatellus.</title>
        <authorList>
            <person name="Zhu J."/>
            <person name="Jiang F."/>
            <person name="Wang X."/>
            <person name="Yang P."/>
            <person name="Bao Y."/>
            <person name="Zhao W."/>
            <person name="Wang W."/>
            <person name="Lu H."/>
            <person name="Wang Q."/>
            <person name="Cui N."/>
            <person name="Li J."/>
            <person name="Chen X."/>
            <person name="Luo L."/>
            <person name="Yu J."/>
            <person name="Kang L."/>
            <person name="Cui F."/>
        </authorList>
    </citation>
    <scope>NUCLEOTIDE SEQUENCE [LARGE SCALE GENOMIC DNA]</scope>
    <source>
        <strain evidence="5">Lst14</strain>
    </source>
</reference>